<keyword evidence="3" id="KW-1185">Reference proteome</keyword>
<keyword evidence="1" id="KW-0732">Signal</keyword>
<evidence type="ECO:0000313" key="2">
    <source>
        <dbReference type="EMBL" id="RAJ88260.1"/>
    </source>
</evidence>
<comment type="caution">
    <text evidence="2">The sequence shown here is derived from an EMBL/GenBank/DDBJ whole genome shotgun (WGS) entry which is preliminary data.</text>
</comment>
<feature type="chain" id="PRO_5016243122" description="Lipoprotein" evidence="1">
    <location>
        <begin position="22"/>
        <end position="324"/>
    </location>
</feature>
<evidence type="ECO:0000256" key="1">
    <source>
        <dbReference type="SAM" id="SignalP"/>
    </source>
</evidence>
<feature type="signal peptide" evidence="1">
    <location>
        <begin position="1"/>
        <end position="21"/>
    </location>
</feature>
<reference evidence="2 3" key="1">
    <citation type="submission" date="2018-06" db="EMBL/GenBank/DDBJ databases">
        <title>Genomic Encyclopedia of Archaeal and Bacterial Type Strains, Phase II (KMG-II): from individual species to whole genera.</title>
        <authorList>
            <person name="Goeker M."/>
        </authorList>
    </citation>
    <scope>NUCLEOTIDE SEQUENCE [LARGE SCALE GENOMIC DNA]</scope>
    <source>
        <strain evidence="2 3">DSM 29821</strain>
    </source>
</reference>
<evidence type="ECO:0008006" key="4">
    <source>
        <dbReference type="Google" id="ProtNLM"/>
    </source>
</evidence>
<organism evidence="2 3">
    <name type="scientific">Chitinophaga dinghuensis</name>
    <dbReference type="NCBI Taxonomy" id="1539050"/>
    <lineage>
        <taxon>Bacteria</taxon>
        <taxon>Pseudomonadati</taxon>
        <taxon>Bacteroidota</taxon>
        <taxon>Chitinophagia</taxon>
        <taxon>Chitinophagales</taxon>
        <taxon>Chitinophagaceae</taxon>
        <taxon>Chitinophaga</taxon>
    </lineage>
</organism>
<dbReference type="PROSITE" id="PS51257">
    <property type="entry name" value="PROKAR_LIPOPROTEIN"/>
    <property type="match status" value="1"/>
</dbReference>
<dbReference type="AlphaFoldDB" id="A0A327WG04"/>
<dbReference type="RefSeq" id="WP_111590900.1">
    <property type="nucleotide sequence ID" value="NZ_QLMA01000001.1"/>
</dbReference>
<sequence>MKKTTSRFAMMAIALSLFFVACKKNDVTQPSHPDENLKTSSQRIKEQLDSVVKIWNTNAIVDLKLKGYTLDESNITDNNIANIRQQLLNGNNIVPYFDGKNAASFRLNTLQQSIALQKSAQPTGLDKLDQDAGDRFSRTINSVIQPGQHVATLQWQVNGQTLTSTCIYDNKGLVYDNVLTNMFVVNDNTQPEQSNLNKLSAQNVSAASNQAYTAQVVDVTIKWVWGSERGKVRVYHSILVDWSKYKIISNWGSSNNYMSVGSADSRQSDYGNHGTYALLSWAYGWATPTADFSFSHDGNFKWSVSLSGVGSKGGGQGIHNYYLQ</sequence>
<gene>
    <name evidence="2" type="ORF">CLV59_1011029</name>
</gene>
<dbReference type="OrthoDB" id="873551at2"/>
<dbReference type="Proteomes" id="UP000249819">
    <property type="component" value="Unassembled WGS sequence"/>
</dbReference>
<dbReference type="EMBL" id="QLMA01000001">
    <property type="protein sequence ID" value="RAJ88260.1"/>
    <property type="molecule type" value="Genomic_DNA"/>
</dbReference>
<proteinExistence type="predicted"/>
<evidence type="ECO:0000313" key="3">
    <source>
        <dbReference type="Proteomes" id="UP000249819"/>
    </source>
</evidence>
<protein>
    <recommendedName>
        <fullName evidence="4">Lipoprotein</fullName>
    </recommendedName>
</protein>
<name>A0A327WG04_9BACT</name>
<accession>A0A327WG04</accession>